<dbReference type="InterPro" id="IPR026039">
    <property type="entry name" value="YfgM"/>
</dbReference>
<dbReference type="GO" id="GO:0005886">
    <property type="term" value="C:plasma membrane"/>
    <property type="evidence" value="ECO:0007669"/>
    <property type="project" value="UniProtKB-SubCell"/>
</dbReference>
<evidence type="ECO:0000256" key="5">
    <source>
        <dbReference type="ARBA" id="ARBA00022989"/>
    </source>
</evidence>
<evidence type="ECO:0000256" key="6">
    <source>
        <dbReference type="ARBA" id="ARBA00023136"/>
    </source>
</evidence>
<dbReference type="PATRIC" id="fig|1208922.3.peg.373"/>
<evidence type="ECO:0000256" key="3">
    <source>
        <dbReference type="ARBA" id="ARBA00022475"/>
    </source>
</evidence>
<dbReference type="InterPro" id="IPR018704">
    <property type="entry name" value="SecYEG/CpoB_TPR"/>
</dbReference>
<name>M1M3Y3_9PROT</name>
<evidence type="ECO:0000256" key="1">
    <source>
        <dbReference type="ARBA" id="ARBA00004167"/>
    </source>
</evidence>
<reference evidence="10 11" key="1">
    <citation type="journal article" date="2013" name="Genome Biol. Evol.">
        <title>Genome evolution and phylogenomic analysis of candidatus kinetoplastibacterium, the betaproteobacterial endosymbionts of strigomonas and angomonas.</title>
        <authorList>
            <person name="Alves J.M."/>
            <person name="Serrano M.G."/>
            <person name="Maia da Silva F."/>
            <person name="Voegtly L.J."/>
            <person name="Matveyev A.V."/>
            <person name="Teixeira M.M."/>
            <person name="Camargo E.P."/>
            <person name="Buck G.A."/>
        </authorList>
    </citation>
    <scope>NUCLEOTIDE SEQUENCE [LARGE SCALE GENOMIC DNA]</scope>
    <source>
        <strain evidence="10 11">TCC012E</strain>
    </source>
</reference>
<evidence type="ECO:0000313" key="10">
    <source>
        <dbReference type="EMBL" id="AGF49819.1"/>
    </source>
</evidence>
<gene>
    <name evidence="10" type="ORF">BCUE_0643</name>
</gene>
<dbReference type="Pfam" id="PF09976">
    <property type="entry name" value="TPR_21"/>
    <property type="match status" value="1"/>
</dbReference>
<accession>M1M3Y3</accession>
<dbReference type="RefSeq" id="WP_015390026.1">
    <property type="nucleotide sequence ID" value="NC_020285.1"/>
</dbReference>
<evidence type="ECO:0000256" key="7">
    <source>
        <dbReference type="ARBA" id="ARBA00023186"/>
    </source>
</evidence>
<evidence type="ECO:0000259" key="9">
    <source>
        <dbReference type="Pfam" id="PF09976"/>
    </source>
</evidence>
<dbReference type="GO" id="GO:0044877">
    <property type="term" value="F:protein-containing complex binding"/>
    <property type="evidence" value="ECO:0007669"/>
    <property type="project" value="InterPro"/>
</dbReference>
<dbReference type="EMBL" id="CP003807">
    <property type="protein sequence ID" value="AGF49819.1"/>
    <property type="molecule type" value="Genomic_DNA"/>
</dbReference>
<sequence>MINFLRKDYSFYGFFKSNFAKIFLLCFFIIVTAGSFSWKIYNKNRLDKSLEYFEVLNKNLNSDSVDLNKIKYIMNILRNGYSNTSYAYFGSLLTARALYDGGDLQGSLNELKWVNDNSNSILIKSIASLRISCLLLDQEKYQESIAYLDIPCDSFFSLVADKKGDIFFAQSHIKEAIYWWTKAMEAIEENDPLLPVIQSKIDSVSFYNP</sequence>
<evidence type="ECO:0000256" key="2">
    <source>
        <dbReference type="ARBA" id="ARBA00004236"/>
    </source>
</evidence>
<evidence type="ECO:0000256" key="4">
    <source>
        <dbReference type="ARBA" id="ARBA00022692"/>
    </source>
</evidence>
<dbReference type="HOGENOM" id="CLU_084785_1_1_4"/>
<keyword evidence="4 8" id="KW-0812">Transmembrane</keyword>
<dbReference type="Proteomes" id="UP000011563">
    <property type="component" value="Chromosome"/>
</dbReference>
<keyword evidence="7" id="KW-0143">Chaperone</keyword>
<comment type="subcellular location">
    <subcellularLocation>
        <location evidence="2">Cell membrane</location>
    </subcellularLocation>
    <subcellularLocation>
        <location evidence="1">Membrane</location>
        <topology evidence="1">Single-pass membrane protein</topology>
    </subcellularLocation>
</comment>
<keyword evidence="6 8" id="KW-0472">Membrane</keyword>
<keyword evidence="11" id="KW-1185">Reference proteome</keyword>
<feature type="transmembrane region" description="Helical" evidence="8">
    <location>
        <begin position="20"/>
        <end position="41"/>
    </location>
</feature>
<evidence type="ECO:0000313" key="11">
    <source>
        <dbReference type="Proteomes" id="UP000011563"/>
    </source>
</evidence>
<proteinExistence type="predicted"/>
<protein>
    <recommendedName>
        <fullName evidence="9">Ancillary SecYEG translocon subunit/Cell division coordinator CpoB TPR domain-containing protein</fullName>
    </recommendedName>
</protein>
<dbReference type="KEGG" id="kbt:BCUE_0643"/>
<dbReference type="PANTHER" id="PTHR38035:SF1">
    <property type="entry name" value="ANCILLARY SECYEG TRANSLOCON SUBUNIT"/>
    <property type="match status" value="1"/>
</dbReference>
<keyword evidence="3" id="KW-1003">Cell membrane</keyword>
<feature type="domain" description="Ancillary SecYEG translocon subunit/Cell division coordinator CpoB TPR" evidence="9">
    <location>
        <begin position="14"/>
        <end position="204"/>
    </location>
</feature>
<dbReference type="PANTHER" id="PTHR38035">
    <property type="entry name" value="UPF0070 PROTEIN YFGM"/>
    <property type="match status" value="1"/>
</dbReference>
<organism evidence="10 11">
    <name type="scientific">Candidatus Kinetoplastidibacterium blastocrithidiae TCC012E</name>
    <dbReference type="NCBI Taxonomy" id="1208922"/>
    <lineage>
        <taxon>Bacteria</taxon>
        <taxon>Pseudomonadati</taxon>
        <taxon>Pseudomonadota</taxon>
        <taxon>Betaproteobacteria</taxon>
        <taxon>Candidatus Kinetoplastidibacterium</taxon>
    </lineage>
</organism>
<keyword evidence="5 8" id="KW-1133">Transmembrane helix</keyword>
<evidence type="ECO:0000256" key="8">
    <source>
        <dbReference type="SAM" id="Phobius"/>
    </source>
</evidence>
<dbReference type="AlphaFoldDB" id="M1M3Y3"/>